<gene>
    <name evidence="5" type="ORF">ATC70_003573</name>
</gene>
<dbReference type="InterPro" id="IPR033140">
    <property type="entry name" value="Lipase_GDXG_put_SER_AS"/>
</dbReference>
<protein>
    <recommendedName>
        <fullName evidence="4">Alpha/beta hydrolase fold-3 domain-containing protein</fullName>
    </recommendedName>
</protein>
<accession>A0AAN7DAB4</accession>
<dbReference type="Gene3D" id="3.40.50.1820">
    <property type="entry name" value="alpha/beta hydrolase"/>
    <property type="match status" value="1"/>
</dbReference>
<evidence type="ECO:0000256" key="3">
    <source>
        <dbReference type="PROSITE-ProRule" id="PRU10038"/>
    </source>
</evidence>
<dbReference type="PANTHER" id="PTHR48081">
    <property type="entry name" value="AB HYDROLASE SUPERFAMILY PROTEIN C4A8.06C"/>
    <property type="match status" value="1"/>
</dbReference>
<dbReference type="InterPro" id="IPR050300">
    <property type="entry name" value="GDXG_lipolytic_enzyme"/>
</dbReference>
<keyword evidence="6" id="KW-1185">Reference proteome</keyword>
<evidence type="ECO:0000259" key="4">
    <source>
        <dbReference type="Pfam" id="PF07859"/>
    </source>
</evidence>
<dbReference type="Pfam" id="PF07859">
    <property type="entry name" value="Abhydrolase_3"/>
    <property type="match status" value="1"/>
</dbReference>
<dbReference type="SUPFAM" id="SSF53474">
    <property type="entry name" value="alpha/beta-Hydrolases"/>
    <property type="match status" value="1"/>
</dbReference>
<dbReference type="GeneID" id="89947275"/>
<dbReference type="GO" id="GO:0016787">
    <property type="term" value="F:hydrolase activity"/>
    <property type="evidence" value="ECO:0007669"/>
    <property type="project" value="UniProtKB-KW"/>
</dbReference>
<dbReference type="Proteomes" id="UP001304243">
    <property type="component" value="Unassembled WGS sequence"/>
</dbReference>
<evidence type="ECO:0000256" key="2">
    <source>
        <dbReference type="ARBA" id="ARBA00022801"/>
    </source>
</evidence>
<comment type="caution">
    <text evidence="5">The sequence shown here is derived from an EMBL/GenBank/DDBJ whole genome shotgun (WGS) entry which is preliminary data.</text>
</comment>
<feature type="active site" evidence="3">
    <location>
        <position position="187"/>
    </location>
</feature>
<dbReference type="PANTHER" id="PTHR48081:SF8">
    <property type="entry name" value="ALPHA_BETA HYDROLASE FOLD-3 DOMAIN-CONTAINING PROTEIN-RELATED"/>
    <property type="match status" value="1"/>
</dbReference>
<reference evidence="5 6" key="1">
    <citation type="submission" date="2022-11" db="EMBL/GenBank/DDBJ databases">
        <title>Mucor velutinosus strain NIH1002 WGS.</title>
        <authorList>
            <person name="Subramanian P."/>
            <person name="Mullikin J.C."/>
            <person name="Segre J.A."/>
            <person name="Zelazny A.M."/>
        </authorList>
    </citation>
    <scope>NUCLEOTIDE SEQUENCE [LARGE SCALE GENOMIC DNA]</scope>
    <source>
        <strain evidence="5 6">NIH1002</strain>
    </source>
</reference>
<dbReference type="RefSeq" id="XP_064679530.1">
    <property type="nucleotide sequence ID" value="XM_064822930.1"/>
</dbReference>
<feature type="domain" description="Alpha/beta hydrolase fold-3" evidence="4">
    <location>
        <begin position="111"/>
        <end position="330"/>
    </location>
</feature>
<dbReference type="InterPro" id="IPR029058">
    <property type="entry name" value="AB_hydrolase_fold"/>
</dbReference>
<proteinExistence type="inferred from homology"/>
<keyword evidence="2" id="KW-0378">Hydrolase</keyword>
<sequence>MESIRHLIKTNVPTSIMVPIIQGILSLPPTMARFLIADFTAPKKSQMSWIRMIEKPEWKGAWIGPDMAQCQDDDQLLQRIKDADMIIYKAHGNSSVMRRSKKCKLTLSMVGGAFRVGHCTMYMDVFQNWIHLLKEHHNINALILSVDYSLAPEHMYPVPVLECVAAYEYLVNTLHIPGSRIILSGDSAGGALCLETLIRVYAPNILKDLGAPRSNYNAELPAGLLLVSPLVSANTSSWLWEFKQDIVTPMLASRVLKEYLNLPEATNTDELHLLKLAHIRSDFDRFAPKNVMVYVGEREVMRDDILALAQTVKQDKKFNVRIRKESLEHDWYFIRELVRPQDKHILQSSDQEFAAFCARSLNEATENAEKRSSPSNVRQLDAVAKALLAGQQAHTHPVHLVPKVDSAEVESEAIAVPPITA</sequence>
<dbReference type="InterPro" id="IPR013094">
    <property type="entry name" value="AB_hydrolase_3"/>
</dbReference>
<name>A0AAN7DAB4_9FUNG</name>
<evidence type="ECO:0000313" key="6">
    <source>
        <dbReference type="Proteomes" id="UP001304243"/>
    </source>
</evidence>
<organism evidence="5 6">
    <name type="scientific">Mucor velutinosus</name>
    <dbReference type="NCBI Taxonomy" id="708070"/>
    <lineage>
        <taxon>Eukaryota</taxon>
        <taxon>Fungi</taxon>
        <taxon>Fungi incertae sedis</taxon>
        <taxon>Mucoromycota</taxon>
        <taxon>Mucoromycotina</taxon>
        <taxon>Mucoromycetes</taxon>
        <taxon>Mucorales</taxon>
        <taxon>Mucorineae</taxon>
        <taxon>Mucoraceae</taxon>
        <taxon>Mucor</taxon>
    </lineage>
</organism>
<comment type="similarity">
    <text evidence="1">Belongs to the 'GDXG' lipolytic enzyme family.</text>
</comment>
<dbReference type="EMBL" id="JASEJX010000021">
    <property type="protein sequence ID" value="KAK4512864.1"/>
    <property type="molecule type" value="Genomic_DNA"/>
</dbReference>
<dbReference type="AlphaFoldDB" id="A0AAN7DAB4"/>
<evidence type="ECO:0000313" key="5">
    <source>
        <dbReference type="EMBL" id="KAK4512864.1"/>
    </source>
</evidence>
<evidence type="ECO:0000256" key="1">
    <source>
        <dbReference type="ARBA" id="ARBA00010515"/>
    </source>
</evidence>
<dbReference type="PROSITE" id="PS01174">
    <property type="entry name" value="LIPASE_GDXG_SER"/>
    <property type="match status" value="1"/>
</dbReference>